<dbReference type="InterPro" id="IPR000432">
    <property type="entry name" value="DNA_mismatch_repair_MutS_C"/>
</dbReference>
<dbReference type="Proteomes" id="UP000230707">
    <property type="component" value="Unassembled WGS sequence"/>
</dbReference>
<dbReference type="SMART" id="SM00534">
    <property type="entry name" value="MUTSac"/>
    <property type="match status" value="1"/>
</dbReference>
<keyword evidence="1" id="KW-0547">Nucleotide-binding</keyword>
<feature type="domain" description="J" evidence="6">
    <location>
        <begin position="1563"/>
        <end position="1674"/>
    </location>
</feature>
<evidence type="ECO:0000256" key="4">
    <source>
        <dbReference type="SAM" id="Coils"/>
    </source>
</evidence>
<dbReference type="PRINTS" id="PR00625">
    <property type="entry name" value="JDOMAIN"/>
</dbReference>
<dbReference type="Pfam" id="PF00226">
    <property type="entry name" value="DnaJ"/>
    <property type="match status" value="1"/>
</dbReference>
<dbReference type="GO" id="GO:0140664">
    <property type="term" value="F:ATP-dependent DNA damage sensor activity"/>
    <property type="evidence" value="ECO:0007669"/>
    <property type="project" value="InterPro"/>
</dbReference>
<dbReference type="InterPro" id="IPR027417">
    <property type="entry name" value="P-loop_NTPase"/>
</dbReference>
<dbReference type="GO" id="GO:0030983">
    <property type="term" value="F:mismatched DNA binding"/>
    <property type="evidence" value="ECO:0007669"/>
    <property type="project" value="InterPro"/>
</dbReference>
<evidence type="ECO:0000259" key="6">
    <source>
        <dbReference type="PROSITE" id="PS50076"/>
    </source>
</evidence>
<feature type="compositionally biased region" description="Low complexity" evidence="5">
    <location>
        <begin position="208"/>
        <end position="220"/>
    </location>
</feature>
<dbReference type="CDD" id="cd06257">
    <property type="entry name" value="DnaJ"/>
    <property type="match status" value="1"/>
</dbReference>
<reference evidence="7 8" key="1">
    <citation type="submission" date="2017-09" db="EMBL/GenBank/DDBJ databases">
        <title>Depth-based differentiation of microbial function through sediment-hosted aquifers and enrichment of novel symbionts in the deep terrestrial subsurface.</title>
        <authorList>
            <person name="Probst A.J."/>
            <person name="Ladd B."/>
            <person name="Jarett J.K."/>
            <person name="Geller-Mcgrath D.E."/>
            <person name="Sieber C.M."/>
            <person name="Emerson J.B."/>
            <person name="Anantharaman K."/>
            <person name="Thomas B.C."/>
            <person name="Malmstrom R."/>
            <person name="Stieglmeier M."/>
            <person name="Klingl A."/>
            <person name="Woyke T."/>
            <person name="Ryan C.M."/>
            <person name="Banfield J.F."/>
        </authorList>
    </citation>
    <scope>NUCLEOTIDE SEQUENCE [LARGE SCALE GENOMIC DNA]</scope>
    <source>
        <strain evidence="7">CG11_big_fil_rev_8_21_14_0_20_37_11</strain>
    </source>
</reference>
<evidence type="ECO:0000313" key="8">
    <source>
        <dbReference type="Proteomes" id="UP000230707"/>
    </source>
</evidence>
<dbReference type="InterPro" id="IPR001623">
    <property type="entry name" value="DnaJ_domain"/>
</dbReference>
<comment type="caution">
    <text evidence="7">The sequence shown here is derived from an EMBL/GenBank/DDBJ whole genome shotgun (WGS) entry which is preliminary data.</text>
</comment>
<keyword evidence="2" id="KW-0067">ATP-binding</keyword>
<dbReference type="PROSITE" id="PS50076">
    <property type="entry name" value="DNAJ_2"/>
    <property type="match status" value="1"/>
</dbReference>
<evidence type="ECO:0000256" key="1">
    <source>
        <dbReference type="ARBA" id="ARBA00022741"/>
    </source>
</evidence>
<dbReference type="SUPFAM" id="SSF52540">
    <property type="entry name" value="P-loop containing nucleoside triphosphate hydrolases"/>
    <property type="match status" value="2"/>
</dbReference>
<sequence length="1952" mass="217030">MQETPLSVATKLPGDARPPEVRPHDEVVGSLRRMVGHLNTINTFPGALEAITQQLNAETPDEAPFRFGTDETGQVDGFFFEGYEDETVVFEDMVAALRKTGAISQEYMESLTYTYEAVIRGLNPLQQILSQGGRVDRELFNAYCSALDSIHTLFRAGGNDGLRAIADSREQELTKLRLSILGGADQGKTIADLQRKLGEAQQARDEAQAAQARSDLAATAGKEATRAPEAGVHTQFLGYVNLAVKGDLTVTQIAEMKKAGGFPVGFTDADIAVIEDVAKEQAGHQHDRKAASDYLGNILNLSNTLSALEQALLNRDPSKIPDSDAKLRTQLSELIDGIKQQGITEGTRATETRMVGEIQESQSARQRMQNQIDRLSRQLEKRPTEEQLTAAYEMMQELRQEIVRLQGAQAVQPAPEQVPEPPARPVVSSAEAIGVLTAQEVADLRQEYDRLVRECLGEIPPNAFEDQVPNRDSKVGLIANSRVDALASTENDLSWSPNKQFGIFRLLDAEFGGVMAVFKAGIKTVGERQLQGYSAEGEFTGMNWEDDRARSEAIAVLAEDGQTRDRLSTLLSQKCVMGYEYQEPYSYGSNSNKRFMLSDLADLAGDKHYVGKHRGLYVDILGIRQSVTDLRDAARSLSRKHGDFFDKRVSALDTFLDGKFLREVDELRGQVAEEMEKKHSEQIAQRMRSSYNVSRDDEMPGLAEDITSVQELIRADGVSAYQSSILDCLDGTLEASHLSGKEADTLRKIRALVRVRIAKGESWYKHNLFGTKDVDGKVVPGSAVDRLFKSATAQKQEFESLAQAMESMAFVYDMAEFAGAIPPDFRPENILWTPAKSGFELSRAIHPYALLRIVLANGRPLSDLTESELKWTQIYDPSTSWPPQDYETRRKAESREYLRQAFEMQMPVDIGVSQELPFAVVVGRNGAGKTWGLEVLAQNTGCTVTTGLNLFAHREQVSNTSVVRALINASRHKQNVSSYQGEMKLLAALLKDTKGKPPGELSLAIFDEVGRGTDSRDGLALTIAVMEYCRRHNMHLAVASHHGRRMMELAKILKLDGLIQLYTPDAQTHELLKVKESVPSGGIEVMAQRAKEQGLSEGIINPILENARRIRSVHDSRTEVNLLGYSVPTSADGAFPFVTDVDLRDIGMSATSRDNSEMNDQGLLIASKMVWQRREGIFYFQGRRLPSLGREDIKYAETKAVKAWTDAFETRLVDQSLTYDRKMRRKTDIAQLVAKAKQDRQVASDVLHAATDAFVGFQTLAPFDVKSTEFVNFSRDVGSLLSEESPIGEWFSIPDAFEDHLRSFTTIMGTKAARTGYFKSVRQLAEYFEGTESVDMKNIAVGLRRYAQREQEMDDFFAQADAGKSLSYRKAIGSYVIKKVDYRLISFYRDHKADLDREIGRVFSSEEDFMRYLTQQVKEGDLSGLMAVRGVLARIPSTNYYDTNTDLRKYVDCFGNIRGVIEKGLRVRALLDSANTRLKAVGKTGGSASEIAAMVEQDMIAGSYDTYEDMMAVLSMNTKDIAFYDEPAREINRFRQILEYQKWIAFEEAEGAKPKPDFPTGKDYYGVLGVAADVDAARLQRAYRKLQKQYHPDTLYLEALDEVLGIARDMDSGARARLIQELQKDKVKYAAAEVRAKTLKDARSKDAEAKTKEIGDAWEVIGDPDKRKIYDTVYVDHALNQAAFLLTTANTIDALDMVQPTYSDDGSLEIKDGVSLHLVDSLGKDNVIPQSLKISADTAATIIGGPNGGGKSHLLLTIADIVEWADCTGFVPAKSAVLPKTKFVFSAVNAGESIMGKSSFQREIDRYLDLLKRYTSAGCPENGIIFLDEPLASTSSEDQTGILVSLIDFFRSRNVKVVITNHNHATYDLLRRAKPAEGRAMKFSPVAFSADRTRKFRLDYYDAARTDEIRSQGLDIALEMGVEPEIVKIARHVRTIIDRMEERRNGNGVKVS</sequence>
<dbReference type="SUPFAM" id="SSF46565">
    <property type="entry name" value="Chaperone J-domain"/>
    <property type="match status" value="1"/>
</dbReference>
<dbReference type="GO" id="GO:0005524">
    <property type="term" value="F:ATP binding"/>
    <property type="evidence" value="ECO:0007669"/>
    <property type="project" value="UniProtKB-KW"/>
</dbReference>
<keyword evidence="3" id="KW-0238">DNA-binding</keyword>
<protein>
    <recommendedName>
        <fullName evidence="6">J domain-containing protein</fullName>
    </recommendedName>
</protein>
<evidence type="ECO:0000256" key="2">
    <source>
        <dbReference type="ARBA" id="ARBA00022840"/>
    </source>
</evidence>
<accession>A0A2H0NFS0</accession>
<organism evidence="7 8">
    <name type="scientific">Candidatus Gottesmanbacteria bacterium CG11_big_fil_rev_8_21_14_0_20_37_11</name>
    <dbReference type="NCBI Taxonomy" id="1974575"/>
    <lineage>
        <taxon>Bacteria</taxon>
        <taxon>Candidatus Gottesmaniibacteriota</taxon>
    </lineage>
</organism>
<dbReference type="PANTHER" id="PTHR11361:SF34">
    <property type="entry name" value="DNA MISMATCH REPAIR PROTEIN MSH1, MITOCHONDRIAL"/>
    <property type="match status" value="1"/>
</dbReference>
<dbReference type="InterPro" id="IPR045076">
    <property type="entry name" value="MutS"/>
</dbReference>
<evidence type="ECO:0000256" key="3">
    <source>
        <dbReference type="ARBA" id="ARBA00023125"/>
    </source>
</evidence>
<dbReference type="Gene3D" id="3.40.50.300">
    <property type="entry name" value="P-loop containing nucleotide triphosphate hydrolases"/>
    <property type="match status" value="2"/>
</dbReference>
<evidence type="ECO:0000256" key="5">
    <source>
        <dbReference type="SAM" id="MobiDB-lite"/>
    </source>
</evidence>
<evidence type="ECO:0000313" key="7">
    <source>
        <dbReference type="EMBL" id="PIR07737.1"/>
    </source>
</evidence>
<dbReference type="GO" id="GO:0006298">
    <property type="term" value="P:mismatch repair"/>
    <property type="evidence" value="ECO:0007669"/>
    <property type="project" value="InterPro"/>
</dbReference>
<dbReference type="SMART" id="SM00382">
    <property type="entry name" value="AAA"/>
    <property type="match status" value="2"/>
</dbReference>
<dbReference type="Pfam" id="PF00488">
    <property type="entry name" value="MutS_V"/>
    <property type="match status" value="2"/>
</dbReference>
<keyword evidence="4" id="KW-0175">Coiled coil</keyword>
<feature type="coiled-coil region" evidence="4">
    <location>
        <begin position="358"/>
        <end position="408"/>
    </location>
</feature>
<dbReference type="InterPro" id="IPR036869">
    <property type="entry name" value="J_dom_sf"/>
</dbReference>
<dbReference type="PROSITE" id="PS00486">
    <property type="entry name" value="DNA_MISMATCH_REPAIR_2"/>
    <property type="match status" value="1"/>
</dbReference>
<dbReference type="PANTHER" id="PTHR11361">
    <property type="entry name" value="DNA MISMATCH REPAIR PROTEIN MUTS FAMILY MEMBER"/>
    <property type="match status" value="1"/>
</dbReference>
<dbReference type="InterPro" id="IPR003593">
    <property type="entry name" value="AAA+_ATPase"/>
</dbReference>
<dbReference type="EMBL" id="PCWS01000146">
    <property type="protein sequence ID" value="PIR07737.1"/>
    <property type="molecule type" value="Genomic_DNA"/>
</dbReference>
<name>A0A2H0NFS0_9BACT</name>
<feature type="region of interest" description="Disordered" evidence="5">
    <location>
        <begin position="1"/>
        <end position="22"/>
    </location>
</feature>
<gene>
    <name evidence="7" type="ORF">COV53_06725</name>
</gene>
<proteinExistence type="predicted"/>
<dbReference type="Gene3D" id="1.10.287.110">
    <property type="entry name" value="DnaJ domain"/>
    <property type="match status" value="1"/>
</dbReference>
<dbReference type="SMART" id="SM00271">
    <property type="entry name" value="DnaJ"/>
    <property type="match status" value="1"/>
</dbReference>
<feature type="region of interest" description="Disordered" evidence="5">
    <location>
        <begin position="201"/>
        <end position="227"/>
    </location>
</feature>